<organism evidence="2">
    <name type="scientific">Dichomitus squalens</name>
    <dbReference type="NCBI Taxonomy" id="114155"/>
    <lineage>
        <taxon>Eukaryota</taxon>
        <taxon>Fungi</taxon>
        <taxon>Dikarya</taxon>
        <taxon>Basidiomycota</taxon>
        <taxon>Agaricomycotina</taxon>
        <taxon>Agaricomycetes</taxon>
        <taxon>Polyporales</taxon>
        <taxon>Polyporaceae</taxon>
        <taxon>Dichomitus</taxon>
    </lineage>
</organism>
<dbReference type="Proteomes" id="UP000292957">
    <property type="component" value="Unassembled WGS sequence"/>
</dbReference>
<proteinExistence type="predicted"/>
<keyword evidence="1" id="KW-0472">Membrane</keyword>
<dbReference type="AlphaFoldDB" id="A0A4Q9MS53"/>
<dbReference type="EMBL" id="ML143413">
    <property type="protein sequence ID" value="TBU29382.1"/>
    <property type="molecule type" value="Genomic_DNA"/>
</dbReference>
<accession>A0A4Q9MS53</accession>
<sequence>MQPPSLFIAQLLVQRCSCTTTSWAGSRLLHHSSGLAIYVVTSVIRALQYFPWAAFSTLKSYAMCADSYPVYIAAVVFALSSVPLFISLLLKLLWTSFSNVPGRGFVPVPELSATMVMKCKFILHFRTGRTLTSDQSGDAGVAVLSHPCRSGSPLHHVVPDPRNHPDSPP</sequence>
<name>A0A4Q9MS53_9APHY</name>
<evidence type="ECO:0000256" key="1">
    <source>
        <dbReference type="SAM" id="Phobius"/>
    </source>
</evidence>
<keyword evidence="1" id="KW-1133">Transmembrane helix</keyword>
<feature type="transmembrane region" description="Helical" evidence="1">
    <location>
        <begin position="28"/>
        <end position="47"/>
    </location>
</feature>
<gene>
    <name evidence="2" type="ORF">BD311DRAFT_269639</name>
</gene>
<protein>
    <submittedName>
        <fullName evidence="2">Uncharacterized protein</fullName>
    </submittedName>
</protein>
<reference evidence="2" key="1">
    <citation type="submission" date="2019-01" db="EMBL/GenBank/DDBJ databases">
        <title>Draft genome sequences of three monokaryotic isolates of the white-rot basidiomycete fungus Dichomitus squalens.</title>
        <authorList>
            <consortium name="DOE Joint Genome Institute"/>
            <person name="Lopez S.C."/>
            <person name="Andreopoulos B."/>
            <person name="Pangilinan J."/>
            <person name="Lipzen A."/>
            <person name="Riley R."/>
            <person name="Ahrendt S."/>
            <person name="Ng V."/>
            <person name="Barry K."/>
            <person name="Daum C."/>
            <person name="Grigoriev I.V."/>
            <person name="Hilden K.S."/>
            <person name="Makela M.R."/>
            <person name="de Vries R.P."/>
        </authorList>
    </citation>
    <scope>NUCLEOTIDE SEQUENCE [LARGE SCALE GENOMIC DNA]</scope>
    <source>
        <strain evidence="2">OM18370.1</strain>
    </source>
</reference>
<evidence type="ECO:0000313" key="2">
    <source>
        <dbReference type="EMBL" id="TBU29382.1"/>
    </source>
</evidence>
<keyword evidence="1" id="KW-0812">Transmembrane</keyword>
<feature type="transmembrane region" description="Helical" evidence="1">
    <location>
        <begin position="68"/>
        <end position="94"/>
    </location>
</feature>